<dbReference type="KEGG" id="alim:106525300"/>
<feature type="compositionally biased region" description="Basic and acidic residues" evidence="6">
    <location>
        <begin position="3282"/>
        <end position="3294"/>
    </location>
</feature>
<feature type="compositionally biased region" description="Polar residues" evidence="6">
    <location>
        <begin position="1134"/>
        <end position="1152"/>
    </location>
</feature>
<feature type="compositionally biased region" description="Basic and acidic residues" evidence="6">
    <location>
        <begin position="1255"/>
        <end position="1272"/>
    </location>
</feature>
<dbReference type="SUPFAM" id="SSF89837">
    <property type="entry name" value="Doublecortin (DC)"/>
    <property type="match status" value="1"/>
</dbReference>
<evidence type="ECO:0000256" key="1">
    <source>
        <dbReference type="ARBA" id="ARBA00004316"/>
    </source>
</evidence>
<feature type="compositionally biased region" description="Low complexity" evidence="6">
    <location>
        <begin position="2471"/>
        <end position="2490"/>
    </location>
</feature>
<feature type="compositionally biased region" description="Acidic residues" evidence="6">
    <location>
        <begin position="3557"/>
        <end position="3575"/>
    </location>
</feature>
<feature type="compositionally biased region" description="Acidic residues" evidence="6">
    <location>
        <begin position="3388"/>
        <end position="3402"/>
    </location>
</feature>
<dbReference type="RefSeq" id="XP_013874942.1">
    <property type="nucleotide sequence ID" value="XM_014019488.1"/>
</dbReference>
<protein>
    <submittedName>
        <fullName evidence="9 10">Mucin-4-like</fullName>
    </submittedName>
</protein>
<dbReference type="Pfam" id="PF03607">
    <property type="entry name" value="DCX"/>
    <property type="match status" value="1"/>
</dbReference>
<feature type="compositionally biased region" description="Basic residues" evidence="6">
    <location>
        <begin position="1821"/>
        <end position="1832"/>
    </location>
</feature>
<feature type="compositionally biased region" description="Polar residues" evidence="6">
    <location>
        <begin position="626"/>
        <end position="643"/>
    </location>
</feature>
<feature type="compositionally biased region" description="Basic and acidic residues" evidence="6">
    <location>
        <begin position="3588"/>
        <end position="3598"/>
    </location>
</feature>
<feature type="compositionally biased region" description="Low complexity" evidence="6">
    <location>
        <begin position="1525"/>
        <end position="1539"/>
    </location>
</feature>
<feature type="compositionally biased region" description="Basic and acidic residues" evidence="6">
    <location>
        <begin position="2160"/>
        <end position="2169"/>
    </location>
</feature>
<evidence type="ECO:0000313" key="9">
    <source>
        <dbReference type="RefSeq" id="XP_013874941.1"/>
    </source>
</evidence>
<feature type="compositionally biased region" description="Low complexity" evidence="6">
    <location>
        <begin position="1926"/>
        <end position="1951"/>
    </location>
</feature>
<feature type="compositionally biased region" description="Basic and acidic residues" evidence="6">
    <location>
        <begin position="1157"/>
        <end position="1179"/>
    </location>
</feature>
<feature type="compositionally biased region" description="Basic residues" evidence="6">
    <location>
        <begin position="531"/>
        <end position="540"/>
    </location>
</feature>
<keyword evidence="4" id="KW-0677">Repeat</keyword>
<feature type="compositionally biased region" description="Acidic residues" evidence="6">
    <location>
        <begin position="3346"/>
        <end position="3356"/>
    </location>
</feature>
<evidence type="ECO:0000313" key="8">
    <source>
        <dbReference type="Proteomes" id="UP000192220"/>
    </source>
</evidence>
<organism evidence="8 10">
    <name type="scientific">Austrofundulus limnaeus</name>
    <name type="common">Annual killifish</name>
    <dbReference type="NCBI Taxonomy" id="52670"/>
    <lineage>
        <taxon>Eukaryota</taxon>
        <taxon>Metazoa</taxon>
        <taxon>Chordata</taxon>
        <taxon>Craniata</taxon>
        <taxon>Vertebrata</taxon>
        <taxon>Euteleostomi</taxon>
        <taxon>Actinopterygii</taxon>
        <taxon>Neopterygii</taxon>
        <taxon>Teleostei</taxon>
        <taxon>Neoteleostei</taxon>
        <taxon>Acanthomorphata</taxon>
        <taxon>Ovalentaria</taxon>
        <taxon>Atherinomorphae</taxon>
        <taxon>Cyprinodontiformes</taxon>
        <taxon>Rivulidae</taxon>
        <taxon>Austrofundulus</taxon>
    </lineage>
</organism>
<feature type="compositionally biased region" description="Polar residues" evidence="6">
    <location>
        <begin position="604"/>
        <end position="619"/>
    </location>
</feature>
<feature type="compositionally biased region" description="Basic and acidic residues" evidence="6">
    <location>
        <begin position="1583"/>
        <end position="1593"/>
    </location>
</feature>
<feature type="compositionally biased region" description="Low complexity" evidence="6">
    <location>
        <begin position="2005"/>
        <end position="2015"/>
    </location>
</feature>
<feature type="compositionally biased region" description="Polar residues" evidence="6">
    <location>
        <begin position="2040"/>
        <end position="2049"/>
    </location>
</feature>
<evidence type="ECO:0000256" key="2">
    <source>
        <dbReference type="ARBA" id="ARBA00004496"/>
    </source>
</evidence>
<evidence type="ECO:0000256" key="3">
    <source>
        <dbReference type="ARBA" id="ARBA00022490"/>
    </source>
</evidence>
<feature type="compositionally biased region" description="Polar residues" evidence="6">
    <location>
        <begin position="431"/>
        <end position="446"/>
    </location>
</feature>
<feature type="compositionally biased region" description="Low complexity" evidence="6">
    <location>
        <begin position="1301"/>
        <end position="1323"/>
    </location>
</feature>
<feature type="compositionally biased region" description="Acidic residues" evidence="6">
    <location>
        <begin position="3187"/>
        <end position="3214"/>
    </location>
</feature>
<reference evidence="9 10" key="1">
    <citation type="submission" date="2025-04" db="UniProtKB">
        <authorList>
            <consortium name="RefSeq"/>
        </authorList>
    </citation>
    <scope>IDENTIFICATION</scope>
    <source>
        <strain evidence="9 10">Quisiro</strain>
        <tissue evidence="9 10">Liver</tissue>
    </source>
</reference>
<feature type="compositionally biased region" description="Polar residues" evidence="6">
    <location>
        <begin position="1594"/>
        <end position="1620"/>
    </location>
</feature>
<feature type="compositionally biased region" description="Acidic residues" evidence="6">
    <location>
        <begin position="3614"/>
        <end position="3638"/>
    </location>
</feature>
<feature type="compositionally biased region" description="Basic and acidic residues" evidence="6">
    <location>
        <begin position="2496"/>
        <end position="2534"/>
    </location>
</feature>
<feature type="region of interest" description="Disordered" evidence="6">
    <location>
        <begin position="2650"/>
        <end position="2710"/>
    </location>
</feature>
<feature type="region of interest" description="Disordered" evidence="6">
    <location>
        <begin position="2453"/>
        <end position="2578"/>
    </location>
</feature>
<feature type="region of interest" description="Disordered" evidence="6">
    <location>
        <begin position="2828"/>
        <end position="3647"/>
    </location>
</feature>
<feature type="compositionally biased region" description="Polar residues" evidence="6">
    <location>
        <begin position="1976"/>
        <end position="1987"/>
    </location>
</feature>
<dbReference type="GO" id="GO:0035556">
    <property type="term" value="P:intracellular signal transduction"/>
    <property type="evidence" value="ECO:0007669"/>
    <property type="project" value="InterPro"/>
</dbReference>
<feature type="compositionally biased region" description="Polar residues" evidence="6">
    <location>
        <begin position="1494"/>
        <end position="1515"/>
    </location>
</feature>
<feature type="compositionally biased region" description="Acidic residues" evidence="6">
    <location>
        <begin position="3154"/>
        <end position="3179"/>
    </location>
</feature>
<feature type="compositionally biased region" description="Low complexity" evidence="6">
    <location>
        <begin position="1449"/>
        <end position="1471"/>
    </location>
</feature>
<feature type="compositionally biased region" description="Basic and acidic residues" evidence="6">
    <location>
        <begin position="448"/>
        <end position="463"/>
    </location>
</feature>
<feature type="compositionally biased region" description="Polar residues" evidence="6">
    <location>
        <begin position="1057"/>
        <end position="1079"/>
    </location>
</feature>
<dbReference type="GO" id="GO:0005930">
    <property type="term" value="C:axoneme"/>
    <property type="evidence" value="ECO:0007669"/>
    <property type="project" value="TreeGrafter"/>
</dbReference>
<gene>
    <name evidence="9 10" type="primary">LOC106525300</name>
</gene>
<feature type="compositionally biased region" description="Low complexity" evidence="6">
    <location>
        <begin position="1008"/>
        <end position="1029"/>
    </location>
</feature>
<feature type="compositionally biased region" description="Acidic residues" evidence="6">
    <location>
        <begin position="3527"/>
        <end position="3544"/>
    </location>
</feature>
<feature type="compositionally biased region" description="Low complexity" evidence="6">
    <location>
        <begin position="1274"/>
        <end position="1291"/>
    </location>
</feature>
<dbReference type="Proteomes" id="UP000192220">
    <property type="component" value="Unplaced"/>
</dbReference>
<feature type="compositionally biased region" description="Basic and acidic residues" evidence="6">
    <location>
        <begin position="2972"/>
        <end position="2983"/>
    </location>
</feature>
<feature type="compositionally biased region" description="Basic and acidic residues" evidence="6">
    <location>
        <begin position="1035"/>
        <end position="1050"/>
    </location>
</feature>
<dbReference type="InterPro" id="IPR003533">
    <property type="entry name" value="Doublecortin_dom"/>
</dbReference>
<keyword evidence="3" id="KW-0963">Cytoplasm</keyword>
<feature type="region of interest" description="Disordered" evidence="6">
    <location>
        <begin position="2226"/>
        <end position="2248"/>
    </location>
</feature>
<feature type="compositionally biased region" description="Polar residues" evidence="6">
    <location>
        <begin position="1226"/>
        <end position="1252"/>
    </location>
</feature>
<feature type="region of interest" description="Disordered" evidence="6">
    <location>
        <begin position="199"/>
        <end position="264"/>
    </location>
</feature>
<feature type="compositionally biased region" description="Basic and acidic residues" evidence="6">
    <location>
        <begin position="3327"/>
        <end position="3341"/>
    </location>
</feature>
<feature type="compositionally biased region" description="Polar residues" evidence="6">
    <location>
        <begin position="1785"/>
        <end position="1802"/>
    </location>
</feature>
<feature type="compositionally biased region" description="Polar residues" evidence="6">
    <location>
        <begin position="826"/>
        <end position="850"/>
    </location>
</feature>
<keyword evidence="5" id="KW-0966">Cell projection</keyword>
<feature type="compositionally biased region" description="Acidic residues" evidence="6">
    <location>
        <begin position="3427"/>
        <end position="3443"/>
    </location>
</feature>
<dbReference type="GO" id="GO:0035082">
    <property type="term" value="P:axoneme assembly"/>
    <property type="evidence" value="ECO:0007669"/>
    <property type="project" value="TreeGrafter"/>
</dbReference>
<feature type="compositionally biased region" description="Low complexity" evidence="6">
    <location>
        <begin position="1112"/>
        <end position="1127"/>
    </location>
</feature>
<evidence type="ECO:0000259" key="7">
    <source>
        <dbReference type="PROSITE" id="PS50309"/>
    </source>
</evidence>
<feature type="compositionally biased region" description="Polar residues" evidence="6">
    <location>
        <begin position="766"/>
        <end position="804"/>
    </location>
</feature>
<dbReference type="CTD" id="101885561"/>
<feature type="compositionally biased region" description="Basic and acidic residues" evidence="6">
    <location>
        <begin position="2831"/>
        <end position="2864"/>
    </location>
</feature>
<dbReference type="SMART" id="SM00537">
    <property type="entry name" value="DCX"/>
    <property type="match status" value="1"/>
</dbReference>
<feature type="compositionally biased region" description="Acidic residues" evidence="6">
    <location>
        <begin position="2991"/>
        <end position="3004"/>
    </location>
</feature>
<feature type="compositionally biased region" description="Acidic residues" evidence="6">
    <location>
        <begin position="3410"/>
        <end position="3420"/>
    </location>
</feature>
<feature type="compositionally biased region" description="Polar residues" evidence="6">
    <location>
        <begin position="904"/>
        <end position="925"/>
    </location>
</feature>
<dbReference type="RefSeq" id="XP_013874941.1">
    <property type="nucleotide sequence ID" value="XM_014019487.1"/>
</dbReference>
<proteinExistence type="predicted"/>
<feature type="compositionally biased region" description="Low complexity" evidence="6">
    <location>
        <begin position="1627"/>
        <end position="1639"/>
    </location>
</feature>
<name>A0A2I4C4M5_AUSLI</name>
<feature type="compositionally biased region" description="Polar residues" evidence="6">
    <location>
        <begin position="870"/>
        <end position="896"/>
    </location>
</feature>
<feature type="compositionally biased region" description="Acidic residues" evidence="6">
    <location>
        <begin position="2775"/>
        <end position="2789"/>
    </location>
</feature>
<feature type="compositionally biased region" description="Basic and acidic residues" evidence="6">
    <location>
        <begin position="987"/>
        <end position="1007"/>
    </location>
</feature>
<feature type="compositionally biased region" description="Acidic residues" evidence="6">
    <location>
        <begin position="3296"/>
        <end position="3313"/>
    </location>
</feature>
<feature type="compositionally biased region" description="Polar residues" evidence="6">
    <location>
        <begin position="2564"/>
        <end position="2578"/>
    </location>
</feature>
<feature type="compositionally biased region" description="Basic and acidic residues" evidence="6">
    <location>
        <begin position="1353"/>
        <end position="1375"/>
    </location>
</feature>
<evidence type="ECO:0000256" key="4">
    <source>
        <dbReference type="ARBA" id="ARBA00022737"/>
    </source>
</evidence>
<feature type="compositionally biased region" description="Polar residues" evidence="6">
    <location>
        <begin position="704"/>
        <end position="716"/>
    </location>
</feature>
<feature type="domain" description="Doublecortin" evidence="7">
    <location>
        <begin position="104"/>
        <end position="183"/>
    </location>
</feature>
<dbReference type="GO" id="GO:0060041">
    <property type="term" value="P:retina development in camera-type eye"/>
    <property type="evidence" value="ECO:0007669"/>
    <property type="project" value="TreeGrafter"/>
</dbReference>
<feature type="compositionally biased region" description="Basic and acidic residues" evidence="6">
    <location>
        <begin position="585"/>
        <end position="603"/>
    </location>
</feature>
<feature type="compositionally biased region" description="Low complexity" evidence="6">
    <location>
        <begin position="2537"/>
        <end position="2549"/>
    </location>
</feature>
<feature type="compositionally biased region" description="Polar residues" evidence="6">
    <location>
        <begin position="1853"/>
        <end position="1863"/>
    </location>
</feature>
<feature type="compositionally biased region" description="Basic and acidic residues" evidence="6">
    <location>
        <begin position="1080"/>
        <end position="1092"/>
    </location>
</feature>
<feature type="region of interest" description="Disordered" evidence="6">
    <location>
        <begin position="2342"/>
        <end position="2361"/>
    </location>
</feature>
<sequence length="3647" mass="397901">MSCHKHNFQCFSAEGEGSHQHHTTHLPRIPHHGMAAHHNLFEGCFLCSEYEHAQALEAAETHLLPFYHPSSHRHPHQCALRELRRPEETHSCNECHRHHHRFNKKVVLVKNSEPSCRKTIVLRRRGLHSFALFLEEVSELMHYHVRKLYTQDGHKIDSVQSLLQCPGVLVCVGREPSHPSVIENFQKTFSNKLPKLSAKLRSSGHTDERLSIKTNGDPPNLDPDSRATKQSSSEKSRPDGTDSPDAVGSGPPTGNSVQEDDIEKLVRVNKDGSLTMEMKVRFRLQNDQTLQWSTKVRKTTGGTSDHIQGHNNPCFAQVCDVSCSESENISADEACFTQRHQGHTEELRCAHLGSQDHDDCKNVPRAHTASRCILTSSSSASSLTVVSRKTVVERQTVSRSSGELTEGIVEKETCVTQRTEAAETMELCTVRSETCSPKSKLNNMETAGSRDRTDVELDVKTAQEPEQEESVSCTSQILGDEENQNDDSKDTVSLNSSPETKEAAVGRMLDTGSPIPHPPTGSKDKISNTSRHSRKLKTSKPSHACYCGVSPDPLDETKGQIKAESEGDIERDQASSMSVKSNRSNKSEKTKNTECKEDERESKSVMSVHSNASTKCSSDISKDAPEQTQTGNNKETQERQSCSVAVKPMRSNATAEKINSEEDEEAERALSAVSSKSKASVRSKGSRRSCAASENKTEDDFESRTPSVMSALSNVSAELKQISCETSEEESSQHSVEVEENENESEARAQSAKSEKSNRSRKSRSEVTVTESAHISDNVSNGGESEQSTLSVMSVRSDKSNMLSYNDGVEETPDTSKMCEGDDQQKTNNRSSCMSDKSVKSNISVRSSQSKCDKSDKESNDEERGPSVMSVKSNLSVKSTFSNASAKSNPLKQSDNSVERLTEQSEGALSNTSTVSDETFMSNTCGKCVSTDVHNDASEETVPEGETGRSVSSVSELSDKSTVSTRSNRSAPKPAAERTEILCAENEEVKNENRATSRTSVESHSDRASSALSAKSAKSCKSTKSNASKVCSKTNSDERNDDEKIQERVHSAMSAKTIESTNSARSTRSKGSTVALQETNSKKDTEQAEERPPSSTSARTMHSHVSADRPQSASSVKSSASTRSVKTNMADVQILTTAQTPGETQGRPQSGLSDKPVQSEKCEDPADENRSNHEEHVERVPSNMSRRSKESTKTNVSQASKRSKVVAVCLEDELGTPGGESEDNNLRPTSSQSVDSNISVRTNKSNSATNASFEDDSKATNEENDKDHEERPPSSLSTKSVQSSVSEISIKSAEKTQSALSTKSAKSRASVKSVKSSVSEACSGQNPAEETHERAQSALSAKTVESKSSVKSKKSEKLDDPTEKNLTGEEDHIERASSNLSVRSEMSTVSNVSSVSERKKRSEVCLEGGVNSQEKKTAEEEIEERLMSPQSVVSNRSTKSVQSTVSEISVKSAERASSVKSSAVSVKTNVSDMQSGKPAALPDEADSENETRTRSVVSVKSTNSGISGKSTQTAGPNDENRTVRSPSSLSAESETSPKSNVSTASEGVPVEDAFNNSDVRTVEEREVSLASPQTDRSPCPAKEGSEITDDRNNTRQSENSTPSSMSAKSVQSHVSEGSSKSADRPQSAKSAKSQTSARSVKTDVSAQSRSTSNIPEMDDDANKVRERTNSALSAKTTKSTTSTASTKLKANEDICGDEEHEDKSPSNMSSRSAKSTVSTLSQKSKVSGVPCEPCAENYNEEKTEEDIENESVSSMSIYSVKTNISSRSNRSKNSINFAAEENLTRTKSNASTQILSSTNTPEGGNDDRGIQSRPESAVSAKSRKSAKSKRSKVSATPTEESALEFDHEERPESTQTIKSNMSAKSKDSKCPNAAADKGCNEETAEDRAASCTSFKTSLSDASDRSSKSHTCAAEDVSEQMKTSERAPSTLSAKSAKSLSAKSSHSAKSVKSTGPKGNLPAEVEREESLVSDRSENETQPQTPTNTVSKVHEPHPEELSSQEKTPSVTSVQSSISEISKKSKVLDVPAEEITTYMEERTISPVSAISNLSDVPAVTVEESEDRSPTTTSTKSKASAHSKKSKTSEIQGKKGDEKSQSSLSVRSHLSVKTKKSKRTDISTASIASKGARKVVSNENANSLHKKGKENTSDKESLNTNKSRGKSTEETRTEVAVENSTASQSAQKAKVICHAESSESDLSQTVSSSDIIKEICGTSAPEESNVSKRIANGQLEAEDNEGSVTNKSDKSCKISQKNKDADDFELVTSILPNSSPTEVVNEWLKGLPEEGDIYNLEELNEDCDELKSHAEAEEVDRAEDSEIIETETENKIKGDENMMNVVHSNECQTSAEATHEDSSSTQREAGSKMINSSIQVMKVLLNPKLDRCNSLPEISPVYGRKLSTSAKGLLDCLVKLQLIDHDPKNANEKDKRYQELMGILQSLWLSEPPVIEHVQNKNEHRSVDEEYNHTSSSGVDVNSGSTGSGKSSDGVKSSNDLNGLQARDETKIQWQSERGEEKQEHEDPGTDETIRSNDSPREPPETPSSSDKTSADSSSNGQKRPEDESESQEDTNSQSPTFSQKLDQIQSQDLDPVWVLTLLTKIENQFMTHYTNAMQEFKVRLNLEDRDQLDVIINQHKTEIQRRIQTSIDREVRRIQIQAGLPRPPKEAASGVSPMKSEERRQRRKIRLQQSMDSQAEKSDDSAAGTSYSDQRNDNIEEGCPCETCIKEEMTPNLDLAAIVRSTAPIVMDSSFKKDLLKKTNSSACAQPPKSESAPNLVDNDSLDDEIDKTEDERTESESAVTTTAEEKTSDDTVKKKLMPALWIIPWRKGMTQSVMHSEKDDTAINDKKVKEAAEEAENKNEIAAERQTDGESEEGEAEVTTAEDKDAAAEVDVATTECKSSVEENEGTNDDISSEENILETTSHATTAEDEEVVVVAGEPASETDKVVERTAVTDLESDTAAEEKTGSENGIVDDIDATRPKDEKDATSHNLSSELAEEPTEDEFVVEETSEKEKIFEESEEEATCPSGKDSTSVDDSSETPDEMTTARENAVENQTVVSEEDESKNEMAKDEDASVASSTVRESDDEEAVEVGNSDAGEETGTASENSAEERSSEDETEAPETSVAAASEHESEEDASKSEEVTNVEKLPDTKTIDSDTADESSEESSEEATTNDDMAVDDETAVSQEGESKDEDGISDETEKEEATDGDEETSEADSAEGRKSTTNEEDVVTSALSEQAENDPEDKQAVEEETTMEDEHAEVTTLTTTSQHESEDKSADEELANFEDKPAIAKKPDLDVISENENEEEGTDAETTEGESGKDVSEEDEKAEDKEIMRKMREKASIETTEAVEEETDEEKQDICDGTDTLVKNDSGEEDSERKTGGETVQEATDENESEVAEDEKESSEKNTEDLQEEEEEQSEEASKSEEAEEGETPGEESDDESESKESETEDQETKESKEPEEDNKITKSGDEKEFEAEAEKEETEVKFGREESTVKADDDVDAVRKFAMDQIKHKGDECQKNRSLNDDEENAEESEKEDEEMLNEDWSGNQGASADGGDEAEEDSDQTEEEEEETERGQQPFIISKADVSDELTKLAKETMLMPLDGLKKQRDESEDGAYADVEDSETEINSQEEDISLESKGLKKS</sequence>
<feature type="region of interest" description="Disordered" evidence="6">
    <location>
        <begin position="1779"/>
        <end position="2180"/>
    </location>
</feature>
<feature type="compositionally biased region" description="Basic and acidic residues" evidence="6">
    <location>
        <begin position="1961"/>
        <end position="1975"/>
    </location>
</feature>
<comment type="subcellular location">
    <subcellularLocation>
        <location evidence="1">Cell projection</location>
    </subcellularLocation>
    <subcellularLocation>
        <location evidence="2">Cytoplasm</location>
    </subcellularLocation>
</comment>
<dbReference type="PROSITE" id="PS50309">
    <property type="entry name" value="DC"/>
    <property type="match status" value="1"/>
</dbReference>
<evidence type="ECO:0000256" key="6">
    <source>
        <dbReference type="SAM" id="MobiDB-lite"/>
    </source>
</evidence>
<feature type="compositionally biased region" description="Low complexity" evidence="6">
    <location>
        <begin position="950"/>
        <end position="964"/>
    </location>
</feature>
<feature type="compositionally biased region" description="Polar residues" evidence="6">
    <location>
        <begin position="1376"/>
        <end position="1395"/>
    </location>
</feature>
<feature type="compositionally biased region" description="Polar residues" evidence="6">
    <location>
        <begin position="574"/>
        <end position="584"/>
    </location>
</feature>
<dbReference type="InterPro" id="IPR036572">
    <property type="entry name" value="Doublecortin_dom_sf"/>
</dbReference>
<keyword evidence="8" id="KW-1185">Reference proteome</keyword>
<feature type="region of interest" description="Disordered" evidence="6">
    <location>
        <begin position="2754"/>
        <end position="2807"/>
    </location>
</feature>
<feature type="compositionally biased region" description="Polar residues" evidence="6">
    <location>
        <begin position="1642"/>
        <end position="1654"/>
    </location>
</feature>
<feature type="compositionally biased region" description="Basic and acidic residues" evidence="6">
    <location>
        <begin position="555"/>
        <end position="573"/>
    </location>
</feature>
<dbReference type="PANTHER" id="PTHR23005:SF3">
    <property type="entry name" value="RETINITIS PIGMENTOSA 1-LIKE 1 PROTEIN"/>
    <property type="match status" value="1"/>
</dbReference>
<feature type="compositionally biased region" description="Low complexity" evidence="6">
    <location>
        <begin position="1669"/>
        <end position="1688"/>
    </location>
</feature>
<dbReference type="OrthoDB" id="1738954at2759"/>
<evidence type="ECO:0000313" key="10">
    <source>
        <dbReference type="RefSeq" id="XP_013874942.1"/>
    </source>
</evidence>
<feature type="compositionally biased region" description="Basic and acidic residues" evidence="6">
    <location>
        <begin position="2453"/>
        <end position="2462"/>
    </location>
</feature>
<feature type="compositionally biased region" description="Basic and acidic residues" evidence="6">
    <location>
        <begin position="851"/>
        <end position="865"/>
    </location>
</feature>
<feature type="compositionally biased region" description="Polar residues" evidence="6">
    <location>
        <begin position="1428"/>
        <end position="1447"/>
    </location>
</feature>
<dbReference type="STRING" id="52670.A0A2I4C4M5"/>
<feature type="compositionally biased region" description="Basic and acidic residues" evidence="6">
    <location>
        <begin position="3444"/>
        <end position="3526"/>
    </location>
</feature>
<feature type="compositionally biased region" description="Basic and acidic residues" evidence="6">
    <location>
        <begin position="223"/>
        <end position="240"/>
    </location>
</feature>
<accession>A0A2I4C4M5</accession>
<feature type="compositionally biased region" description="Polar residues" evidence="6">
    <location>
        <begin position="1705"/>
        <end position="1725"/>
    </location>
</feature>
<feature type="region of interest" description="Disordered" evidence="6">
    <location>
        <begin position="431"/>
        <end position="1754"/>
    </location>
</feature>
<feature type="compositionally biased region" description="Acidic residues" evidence="6">
    <location>
        <begin position="2898"/>
        <end position="2913"/>
    </location>
</feature>
<dbReference type="PANTHER" id="PTHR23005">
    <property type="entry name" value="RETINITIS PIGMENTOSA 1 PROTEIN"/>
    <property type="match status" value="1"/>
</dbReference>
<dbReference type="GO" id="GO:0042461">
    <property type="term" value="P:photoreceptor cell development"/>
    <property type="evidence" value="ECO:0007669"/>
    <property type="project" value="TreeGrafter"/>
</dbReference>
<evidence type="ECO:0000256" key="5">
    <source>
        <dbReference type="ARBA" id="ARBA00023273"/>
    </source>
</evidence>
<dbReference type="Gene3D" id="3.10.20.230">
    <property type="entry name" value="Doublecortin domain"/>
    <property type="match status" value="1"/>
</dbReference>